<evidence type="ECO:0000313" key="2">
    <source>
        <dbReference type="EMBL" id="EED91163.1"/>
    </source>
</evidence>
<keyword evidence="3" id="KW-1185">Reference proteome</keyword>
<organism evidence="2 3">
    <name type="scientific">Thalassiosira pseudonana</name>
    <name type="common">Marine diatom</name>
    <name type="synonym">Cyclotella nana</name>
    <dbReference type="NCBI Taxonomy" id="35128"/>
    <lineage>
        <taxon>Eukaryota</taxon>
        <taxon>Sar</taxon>
        <taxon>Stramenopiles</taxon>
        <taxon>Ochrophyta</taxon>
        <taxon>Bacillariophyta</taxon>
        <taxon>Coscinodiscophyceae</taxon>
        <taxon>Thalassiosirophycidae</taxon>
        <taxon>Thalassiosirales</taxon>
        <taxon>Thalassiosiraceae</taxon>
        <taxon>Thalassiosira</taxon>
    </lineage>
</organism>
<dbReference type="KEGG" id="tps:THAPSDRAFT_6155"/>
<dbReference type="Proteomes" id="UP000001449">
    <property type="component" value="Chromosome 6"/>
</dbReference>
<protein>
    <submittedName>
        <fullName evidence="2">Uncharacterized protein</fullName>
    </submittedName>
</protein>
<gene>
    <name evidence="2" type="ORF">THAPSDRAFT_6155</name>
</gene>
<dbReference type="AlphaFoldDB" id="B8C5Q7"/>
<dbReference type="EMBL" id="CM000643">
    <property type="protein sequence ID" value="EED91163.1"/>
    <property type="molecule type" value="Genomic_DNA"/>
</dbReference>
<dbReference type="PaxDb" id="35128-Thaps6155"/>
<dbReference type="InParanoid" id="B8C5Q7"/>
<reference evidence="2 3" key="1">
    <citation type="journal article" date="2004" name="Science">
        <title>The genome of the diatom Thalassiosira pseudonana: ecology, evolution, and metabolism.</title>
        <authorList>
            <person name="Armbrust E.V."/>
            <person name="Berges J.A."/>
            <person name="Bowler C."/>
            <person name="Green B.R."/>
            <person name="Martinez D."/>
            <person name="Putnam N.H."/>
            <person name="Zhou S."/>
            <person name="Allen A.E."/>
            <person name="Apt K.E."/>
            <person name="Bechner M."/>
            <person name="Brzezinski M.A."/>
            <person name="Chaal B.K."/>
            <person name="Chiovitti A."/>
            <person name="Davis A.K."/>
            <person name="Demarest M.S."/>
            <person name="Detter J.C."/>
            <person name="Glavina T."/>
            <person name="Goodstein D."/>
            <person name="Hadi M.Z."/>
            <person name="Hellsten U."/>
            <person name="Hildebrand M."/>
            <person name="Jenkins B.D."/>
            <person name="Jurka J."/>
            <person name="Kapitonov V.V."/>
            <person name="Kroger N."/>
            <person name="Lau W.W."/>
            <person name="Lane T.W."/>
            <person name="Larimer F.W."/>
            <person name="Lippmeier J.C."/>
            <person name="Lucas S."/>
            <person name="Medina M."/>
            <person name="Montsant A."/>
            <person name="Obornik M."/>
            <person name="Parker M.S."/>
            <person name="Palenik B."/>
            <person name="Pazour G.J."/>
            <person name="Richardson P.M."/>
            <person name="Rynearson T.A."/>
            <person name="Saito M.A."/>
            <person name="Schwartz D.C."/>
            <person name="Thamatrakoln K."/>
            <person name="Valentin K."/>
            <person name="Vardi A."/>
            <person name="Wilkerson F.P."/>
            <person name="Rokhsar D.S."/>
        </authorList>
    </citation>
    <scope>NUCLEOTIDE SEQUENCE [LARGE SCALE GENOMIC DNA]</scope>
    <source>
        <strain evidence="2 3">CCMP1335</strain>
    </source>
</reference>
<dbReference type="eggNOG" id="ENOG502SR87">
    <property type="taxonomic scope" value="Eukaryota"/>
</dbReference>
<accession>B8C5Q7</accession>
<dbReference type="HOGENOM" id="CLU_1681342_0_0_1"/>
<evidence type="ECO:0000313" key="3">
    <source>
        <dbReference type="Proteomes" id="UP000001449"/>
    </source>
</evidence>
<dbReference type="RefSeq" id="XP_002291056.1">
    <property type="nucleotide sequence ID" value="XM_002291020.1"/>
</dbReference>
<reference evidence="2 3" key="2">
    <citation type="journal article" date="2008" name="Nature">
        <title>The Phaeodactylum genome reveals the evolutionary history of diatom genomes.</title>
        <authorList>
            <person name="Bowler C."/>
            <person name="Allen A.E."/>
            <person name="Badger J.H."/>
            <person name="Grimwood J."/>
            <person name="Jabbari K."/>
            <person name="Kuo A."/>
            <person name="Maheswari U."/>
            <person name="Martens C."/>
            <person name="Maumus F."/>
            <person name="Otillar R.P."/>
            <person name="Rayko E."/>
            <person name="Salamov A."/>
            <person name="Vandepoele K."/>
            <person name="Beszteri B."/>
            <person name="Gruber A."/>
            <person name="Heijde M."/>
            <person name="Katinka M."/>
            <person name="Mock T."/>
            <person name="Valentin K."/>
            <person name="Verret F."/>
            <person name="Berges J.A."/>
            <person name="Brownlee C."/>
            <person name="Cadoret J.P."/>
            <person name="Chiovitti A."/>
            <person name="Choi C.J."/>
            <person name="Coesel S."/>
            <person name="De Martino A."/>
            <person name="Detter J.C."/>
            <person name="Durkin C."/>
            <person name="Falciatore A."/>
            <person name="Fournet J."/>
            <person name="Haruta M."/>
            <person name="Huysman M.J."/>
            <person name="Jenkins B.D."/>
            <person name="Jiroutova K."/>
            <person name="Jorgensen R.E."/>
            <person name="Joubert Y."/>
            <person name="Kaplan A."/>
            <person name="Kroger N."/>
            <person name="Kroth P.G."/>
            <person name="La Roche J."/>
            <person name="Lindquist E."/>
            <person name="Lommer M."/>
            <person name="Martin-Jezequel V."/>
            <person name="Lopez P.J."/>
            <person name="Lucas S."/>
            <person name="Mangogna M."/>
            <person name="McGinnis K."/>
            <person name="Medlin L.K."/>
            <person name="Montsant A."/>
            <person name="Oudot-Le Secq M.P."/>
            <person name="Napoli C."/>
            <person name="Obornik M."/>
            <person name="Parker M.S."/>
            <person name="Petit J.L."/>
            <person name="Porcel B.M."/>
            <person name="Poulsen N."/>
            <person name="Robison M."/>
            <person name="Rychlewski L."/>
            <person name="Rynearson T.A."/>
            <person name="Schmutz J."/>
            <person name="Shapiro H."/>
            <person name="Siaut M."/>
            <person name="Stanley M."/>
            <person name="Sussman M.R."/>
            <person name="Taylor A.R."/>
            <person name="Vardi A."/>
            <person name="von Dassow P."/>
            <person name="Vyverman W."/>
            <person name="Willis A."/>
            <person name="Wyrwicz L.S."/>
            <person name="Rokhsar D.S."/>
            <person name="Weissenbach J."/>
            <person name="Armbrust E.V."/>
            <person name="Green B.R."/>
            <person name="Van de Peer Y."/>
            <person name="Grigoriev I.V."/>
        </authorList>
    </citation>
    <scope>NUCLEOTIDE SEQUENCE [LARGE SCALE GENOMIC DNA]</scope>
    <source>
        <strain evidence="2 3">CCMP1335</strain>
    </source>
</reference>
<evidence type="ECO:0000256" key="1">
    <source>
        <dbReference type="SAM" id="MobiDB-lite"/>
    </source>
</evidence>
<dbReference type="OMA" id="MSKEQWR"/>
<dbReference type="GeneID" id="7443618"/>
<proteinExistence type="predicted"/>
<name>B8C5Q7_THAPS</name>
<sequence length="161" mass="17516">MKSFAVAATAAIAICSTDVRAFSSFNGQQIQNGARNAGRSMTMEYIPSGMSKEQWRKIKEAEANKTKGKDLGKVGITSFKSRSFSEWQKAGGKNLFPVDPKSVKSQDEIPYMQRAGGSADGSDLKGGAAKKGPTFFQFGGKKKEPEPEPEPEKKTNWWTLG</sequence>
<feature type="compositionally biased region" description="Basic and acidic residues" evidence="1">
    <location>
        <begin position="141"/>
        <end position="155"/>
    </location>
</feature>
<feature type="region of interest" description="Disordered" evidence="1">
    <location>
        <begin position="113"/>
        <end position="161"/>
    </location>
</feature>